<accession>A0A173QXD0</accession>
<evidence type="ECO:0000256" key="4">
    <source>
        <dbReference type="ARBA" id="ARBA00022737"/>
    </source>
</evidence>
<sequence>MEKETIIELKNIRKEFPGVVALDNVNMKIRASEVHALVGENGAGKSTLMKILSGTYSNYGGSVICKGEEIHMKCEKDAFKYGISIVAQELNYVSELSIAENLFLGREPKKGKVFVNKAERLKETQRLLDEMGLDYNPREKMGNLNVAQRQMIEILKSLSRDSRVIIMDEPTSALTSKESEILFSKVNELKQKGIAFIFISHRLEEVFELCDSYTVLRDGKWIASGDIKDVDTDKLIAMMVGRDIKDIYPPIPQIGKDIRLEVKNLGRKDVFQKVSFQVHKGEIFGLAGMVGAGRSEIVETLFGLARANEGEIILDGKPIKIRSVKDAIQNGISMVTEDRRTYGFVGVRSISDNIILPNGDLFAKGGIWDKKKVQQEVAKICKRLSVKAPDANTLVGNLSGGNQQKVVLAKWLVRNIKLLILDEPTRGIDVGAKQEIYSLITEFAEQGLAIILISSDMPEVLSMSHRVGVVGGGKMLGILDRNEISQNKIMKMIVEAKGDE</sequence>
<evidence type="ECO:0000256" key="6">
    <source>
        <dbReference type="ARBA" id="ARBA00022840"/>
    </source>
</evidence>
<reference evidence="10 11" key="1">
    <citation type="submission" date="2015-09" db="EMBL/GenBank/DDBJ databases">
        <authorList>
            <consortium name="Pathogen Informatics"/>
        </authorList>
    </citation>
    <scope>NUCLEOTIDE SEQUENCE [LARGE SCALE GENOMIC DNA]</scope>
    <source>
        <strain evidence="10 11">2789STDY5834962</strain>
    </source>
</reference>
<keyword evidence="7" id="KW-1278">Translocase</keyword>
<dbReference type="GO" id="GO:0005524">
    <property type="term" value="F:ATP binding"/>
    <property type="evidence" value="ECO:0007669"/>
    <property type="project" value="UniProtKB-KW"/>
</dbReference>
<evidence type="ECO:0000256" key="3">
    <source>
        <dbReference type="ARBA" id="ARBA00022475"/>
    </source>
</evidence>
<dbReference type="CDD" id="cd03216">
    <property type="entry name" value="ABC_Carb_Monos_I"/>
    <property type="match status" value="1"/>
</dbReference>
<dbReference type="CDD" id="cd03215">
    <property type="entry name" value="ABC_Carb_Monos_II"/>
    <property type="match status" value="1"/>
</dbReference>
<dbReference type="EMBL" id="CYXR01000001">
    <property type="protein sequence ID" value="CUM70241.1"/>
    <property type="molecule type" value="Genomic_DNA"/>
</dbReference>
<feature type="domain" description="ABC transporter" evidence="9">
    <location>
        <begin position="7"/>
        <end position="243"/>
    </location>
</feature>
<dbReference type="RefSeq" id="WP_055155488.1">
    <property type="nucleotide sequence ID" value="NZ_CYXR01000001.1"/>
</dbReference>
<evidence type="ECO:0000256" key="5">
    <source>
        <dbReference type="ARBA" id="ARBA00022741"/>
    </source>
</evidence>
<keyword evidence="10" id="KW-0378">Hydrolase</keyword>
<dbReference type="InterPro" id="IPR003593">
    <property type="entry name" value="AAA+_ATPase"/>
</dbReference>
<organism evidence="10 11">
    <name type="scientific">Coprococcus comes</name>
    <dbReference type="NCBI Taxonomy" id="410072"/>
    <lineage>
        <taxon>Bacteria</taxon>
        <taxon>Bacillati</taxon>
        <taxon>Bacillota</taxon>
        <taxon>Clostridia</taxon>
        <taxon>Lachnospirales</taxon>
        <taxon>Lachnospiraceae</taxon>
        <taxon>Coprococcus</taxon>
    </lineage>
</organism>
<evidence type="ECO:0000259" key="9">
    <source>
        <dbReference type="PROSITE" id="PS50893"/>
    </source>
</evidence>
<keyword evidence="2" id="KW-0813">Transport</keyword>
<dbReference type="SMART" id="SM00382">
    <property type="entry name" value="AAA"/>
    <property type="match status" value="2"/>
</dbReference>
<dbReference type="FunFam" id="3.40.50.300:FF:000127">
    <property type="entry name" value="Ribose import ATP-binding protein RbsA"/>
    <property type="match status" value="1"/>
</dbReference>
<dbReference type="Gene3D" id="3.40.50.300">
    <property type="entry name" value="P-loop containing nucleotide triphosphate hydrolases"/>
    <property type="match status" value="2"/>
</dbReference>
<dbReference type="InterPro" id="IPR017871">
    <property type="entry name" value="ABC_transporter-like_CS"/>
</dbReference>
<evidence type="ECO:0000256" key="2">
    <source>
        <dbReference type="ARBA" id="ARBA00022448"/>
    </source>
</evidence>
<dbReference type="SUPFAM" id="SSF52540">
    <property type="entry name" value="P-loop containing nucleoside triphosphate hydrolases"/>
    <property type="match status" value="2"/>
</dbReference>
<dbReference type="PANTHER" id="PTHR43790:SF9">
    <property type="entry name" value="GALACTOFURANOSE TRANSPORTER ATP-BINDING PROTEIN YTFR"/>
    <property type="match status" value="1"/>
</dbReference>
<dbReference type="InterPro" id="IPR003439">
    <property type="entry name" value="ABC_transporter-like_ATP-bd"/>
</dbReference>
<evidence type="ECO:0000313" key="10">
    <source>
        <dbReference type="EMBL" id="CUM70241.1"/>
    </source>
</evidence>
<evidence type="ECO:0000256" key="8">
    <source>
        <dbReference type="ARBA" id="ARBA00023136"/>
    </source>
</evidence>
<dbReference type="Proteomes" id="UP000095727">
    <property type="component" value="Unassembled WGS sequence"/>
</dbReference>
<gene>
    <name evidence="10" type="primary">mglA_1</name>
    <name evidence="10" type="ORF">ERS852574_00131</name>
</gene>
<dbReference type="PANTHER" id="PTHR43790">
    <property type="entry name" value="CARBOHYDRATE TRANSPORT ATP-BINDING PROTEIN MG119-RELATED"/>
    <property type="match status" value="1"/>
</dbReference>
<dbReference type="PROSITE" id="PS00211">
    <property type="entry name" value="ABC_TRANSPORTER_1"/>
    <property type="match status" value="1"/>
</dbReference>
<dbReference type="PROSITE" id="PS50893">
    <property type="entry name" value="ABC_TRANSPORTER_2"/>
    <property type="match status" value="2"/>
</dbReference>
<keyword evidence="5" id="KW-0547">Nucleotide-binding</keyword>
<dbReference type="GO" id="GO:0016887">
    <property type="term" value="F:ATP hydrolysis activity"/>
    <property type="evidence" value="ECO:0007669"/>
    <property type="project" value="InterPro"/>
</dbReference>
<dbReference type="InterPro" id="IPR050107">
    <property type="entry name" value="ABC_carbohydrate_import_ATPase"/>
</dbReference>
<evidence type="ECO:0000256" key="7">
    <source>
        <dbReference type="ARBA" id="ARBA00022967"/>
    </source>
</evidence>
<evidence type="ECO:0000313" key="11">
    <source>
        <dbReference type="Proteomes" id="UP000095727"/>
    </source>
</evidence>
<feature type="domain" description="ABC transporter" evidence="9">
    <location>
        <begin position="242"/>
        <end position="497"/>
    </location>
</feature>
<dbReference type="EC" id="3.6.3.17" evidence="10"/>
<keyword evidence="6 10" id="KW-0067">ATP-binding</keyword>
<dbReference type="AlphaFoldDB" id="A0A173QXD0"/>
<dbReference type="GO" id="GO:0005886">
    <property type="term" value="C:plasma membrane"/>
    <property type="evidence" value="ECO:0007669"/>
    <property type="project" value="UniProtKB-SubCell"/>
</dbReference>
<keyword evidence="4" id="KW-0677">Repeat</keyword>
<proteinExistence type="predicted"/>
<name>A0A173QXD0_9FIRM</name>
<comment type="subcellular location">
    <subcellularLocation>
        <location evidence="1">Cell membrane</location>
        <topology evidence="1">Peripheral membrane protein</topology>
    </subcellularLocation>
</comment>
<dbReference type="InterPro" id="IPR027417">
    <property type="entry name" value="P-loop_NTPase"/>
</dbReference>
<evidence type="ECO:0000256" key="1">
    <source>
        <dbReference type="ARBA" id="ARBA00004202"/>
    </source>
</evidence>
<protein>
    <submittedName>
        <fullName evidence="10">Galactose/methyl galactoside import ATP-binding protein MglA</fullName>
        <ecNumber evidence="10">3.6.3.17</ecNumber>
    </submittedName>
</protein>
<keyword evidence="3" id="KW-1003">Cell membrane</keyword>
<dbReference type="Pfam" id="PF00005">
    <property type="entry name" value="ABC_tran"/>
    <property type="match status" value="2"/>
</dbReference>
<keyword evidence="8" id="KW-0472">Membrane</keyword>